<reference evidence="2" key="1">
    <citation type="submission" date="2023-07" db="EMBL/GenBank/DDBJ databases">
        <title>Genomic Encyclopedia of Type Strains, Phase IV (KMG-IV): sequencing the most valuable type-strain genomes for metagenomic binning, comparative biology and taxonomic classification.</title>
        <authorList>
            <person name="Goeker M."/>
        </authorList>
    </citation>
    <scope>NUCLEOTIDE SEQUENCE</scope>
    <source>
        <strain evidence="2">DSM 26174</strain>
    </source>
</reference>
<feature type="transmembrane region" description="Helical" evidence="1">
    <location>
        <begin position="59"/>
        <end position="79"/>
    </location>
</feature>
<keyword evidence="1" id="KW-0472">Membrane</keyword>
<gene>
    <name evidence="2" type="ORF">HNQ88_001896</name>
</gene>
<keyword evidence="1" id="KW-1133">Transmembrane helix</keyword>
<keyword evidence="3" id="KW-1185">Reference proteome</keyword>
<organism evidence="2 3">
    <name type="scientific">Aureibacter tunicatorum</name>
    <dbReference type="NCBI Taxonomy" id="866807"/>
    <lineage>
        <taxon>Bacteria</taxon>
        <taxon>Pseudomonadati</taxon>
        <taxon>Bacteroidota</taxon>
        <taxon>Cytophagia</taxon>
        <taxon>Cytophagales</taxon>
        <taxon>Persicobacteraceae</taxon>
        <taxon>Aureibacter</taxon>
    </lineage>
</organism>
<dbReference type="EMBL" id="JAVDQD010000002">
    <property type="protein sequence ID" value="MDR6238859.1"/>
    <property type="molecule type" value="Genomic_DNA"/>
</dbReference>
<protein>
    <submittedName>
        <fullName evidence="2">Uncharacterized protein</fullName>
    </submittedName>
</protein>
<evidence type="ECO:0000313" key="2">
    <source>
        <dbReference type="EMBL" id="MDR6238859.1"/>
    </source>
</evidence>
<keyword evidence="1" id="KW-0812">Transmembrane</keyword>
<dbReference type="RefSeq" id="WP_309938364.1">
    <property type="nucleotide sequence ID" value="NZ_JAVDQD010000002.1"/>
</dbReference>
<evidence type="ECO:0000313" key="3">
    <source>
        <dbReference type="Proteomes" id="UP001185092"/>
    </source>
</evidence>
<dbReference type="AlphaFoldDB" id="A0AAE3XMZ3"/>
<feature type="transmembrane region" description="Helical" evidence="1">
    <location>
        <begin position="29"/>
        <end position="47"/>
    </location>
</feature>
<accession>A0AAE3XMZ3</accession>
<sequence length="224" mass="25412">MDIINQALNKYSMFYTDDTIQTSFTTEEILAAIFLFLAATAFFLYRIRSIRNQSGKSFNTNFLKFFIPPFIFAVGAIFYESEILNFFSGQSDNQTNQTSSRPASMDSNIVISEISGNNLYHWNGKSLKTPSGKPIITYTNHEYQTPSGKTLLKWENDCIVTPSGKKLFEHKAGKISQINGPSLFKIEMDKVSKISGNNILSINKPYEIPREVVIFATLHYLNQL</sequence>
<name>A0AAE3XMZ3_9BACT</name>
<proteinExistence type="predicted"/>
<comment type="caution">
    <text evidence="2">The sequence shown here is derived from an EMBL/GenBank/DDBJ whole genome shotgun (WGS) entry which is preliminary data.</text>
</comment>
<dbReference type="Proteomes" id="UP001185092">
    <property type="component" value="Unassembled WGS sequence"/>
</dbReference>
<evidence type="ECO:0000256" key="1">
    <source>
        <dbReference type="SAM" id="Phobius"/>
    </source>
</evidence>